<dbReference type="Proteomes" id="UP001482513">
    <property type="component" value="Unassembled WGS sequence"/>
</dbReference>
<reference evidence="3 4" key="1">
    <citation type="submission" date="2022-04" db="EMBL/GenBank/DDBJ databases">
        <title>Positive selection, recombination, and allopatry shape intraspecific diversity of widespread and dominant cyanobacteria.</title>
        <authorList>
            <person name="Wei J."/>
            <person name="Shu W."/>
            <person name="Hu C."/>
        </authorList>
    </citation>
    <scope>NUCLEOTIDE SEQUENCE [LARGE SCALE GENOMIC DNA]</scope>
    <source>
        <strain evidence="3 4">DQ-A4</strain>
    </source>
</reference>
<dbReference type="RefSeq" id="WP_242021394.1">
    <property type="nucleotide sequence ID" value="NZ_JAMPKX010000001.1"/>
</dbReference>
<comment type="caution">
    <text evidence="3">The sequence shown here is derived from an EMBL/GenBank/DDBJ whole genome shotgun (WGS) entry which is preliminary data.</text>
</comment>
<accession>A0ABV0JZF2</accession>
<feature type="region of interest" description="Disordered" evidence="1">
    <location>
        <begin position="197"/>
        <end position="248"/>
    </location>
</feature>
<evidence type="ECO:0000313" key="3">
    <source>
        <dbReference type="EMBL" id="MEP0945906.1"/>
    </source>
</evidence>
<name>A0ABV0JZF2_9CYAN</name>
<dbReference type="EMBL" id="JAMPKX010000001">
    <property type="protein sequence ID" value="MEP0945906.1"/>
    <property type="molecule type" value="Genomic_DNA"/>
</dbReference>
<evidence type="ECO:0000256" key="2">
    <source>
        <dbReference type="SAM" id="SignalP"/>
    </source>
</evidence>
<protein>
    <submittedName>
        <fullName evidence="3">DUF1190 domain-containing protein</fullName>
    </submittedName>
</protein>
<feature type="compositionally biased region" description="Low complexity" evidence="1">
    <location>
        <begin position="220"/>
        <end position="231"/>
    </location>
</feature>
<evidence type="ECO:0000313" key="4">
    <source>
        <dbReference type="Proteomes" id="UP001482513"/>
    </source>
</evidence>
<dbReference type="InterPro" id="IPR009576">
    <property type="entry name" value="Biofilm_formation_YgiB"/>
</dbReference>
<evidence type="ECO:0000256" key="1">
    <source>
        <dbReference type="SAM" id="MobiDB-lite"/>
    </source>
</evidence>
<feature type="chain" id="PRO_5045531684" evidence="2">
    <location>
        <begin position="29"/>
        <end position="248"/>
    </location>
</feature>
<proteinExistence type="predicted"/>
<keyword evidence="4" id="KW-1185">Reference proteome</keyword>
<sequence length="248" mass="26678">MAYPKPNSQPLQTHFIYRQQLHSSLALAAVFASLLAGCDSSSTTISDQNAEEAIPAVFYETTEQCEADTTKQQQEYQVLLEAHQQNQLAQPPTPPVMKVEDCAPQMQAAQQEHDRTAPVYSSLADCQAEGVQCETTPANAETSGYRPAYGGTFLYPYSSPSFVYLNFGGTNRSVYQPHTVFRSSQPGQVVTPLGRTVPQTSPGPVSVPRHTSVVAPQRPTGTAARGTITGRSSQGFGSTFKSTGRGGK</sequence>
<organism evidence="3 4">
    <name type="scientific">Leptolyngbya subtilissima DQ-A4</name>
    <dbReference type="NCBI Taxonomy" id="2933933"/>
    <lineage>
        <taxon>Bacteria</taxon>
        <taxon>Bacillati</taxon>
        <taxon>Cyanobacteriota</taxon>
        <taxon>Cyanophyceae</taxon>
        <taxon>Leptolyngbyales</taxon>
        <taxon>Leptolyngbyaceae</taxon>
        <taxon>Leptolyngbya group</taxon>
        <taxon>Leptolyngbya</taxon>
    </lineage>
</organism>
<keyword evidence="2" id="KW-0732">Signal</keyword>
<feature type="compositionally biased region" description="Polar residues" evidence="1">
    <location>
        <begin position="232"/>
        <end position="242"/>
    </location>
</feature>
<gene>
    <name evidence="3" type="ORF">NC992_03375</name>
</gene>
<feature type="signal peptide" evidence="2">
    <location>
        <begin position="1"/>
        <end position="28"/>
    </location>
</feature>
<dbReference type="Pfam" id="PF06693">
    <property type="entry name" value="DUF1190"/>
    <property type="match status" value="1"/>
</dbReference>